<dbReference type="KEGG" id="bbo:BBOV_IV003530"/>
<protein>
    <submittedName>
        <fullName evidence="1">Uncharacterized protein</fullName>
    </submittedName>
</protein>
<proteinExistence type="predicted"/>
<reference evidence="2" key="3">
    <citation type="journal article" date="2021" name="Int. J. Parasitol.">
        <title>Comparative analysis of gene expression between Babesia bovis blood stages and kinetes allowed by improved genome annotation.</title>
        <authorList>
            <person name="Ueti M.W."/>
            <person name="Johnson W.C."/>
            <person name="Kappmeyer L.S."/>
            <person name="Herndon D.R."/>
            <person name="Mousel M.R."/>
            <person name="Reif K.E."/>
            <person name="Taus N.S."/>
            <person name="Ifeonu O.O."/>
            <person name="Silva J.C."/>
            <person name="Suarez C.E."/>
            <person name="Brayton K.A."/>
        </authorList>
    </citation>
    <scope>NUCLEOTIDE SEQUENCE [LARGE SCALE GENOMIC DNA]</scope>
</reference>
<dbReference type="Proteomes" id="UP000002173">
    <property type="component" value="Unassembled WGS sequence"/>
</dbReference>
<reference evidence="2" key="2">
    <citation type="journal article" date="2020" name="Data Brief">
        <title>Transcriptome dataset of Babesia bovis life stages within vertebrate and invertebrate hosts.</title>
        <authorList>
            <person name="Ueti M.W."/>
            <person name="Johnson W.C."/>
            <person name="Kappmeyer L.S."/>
            <person name="Herndon D.R."/>
            <person name="Mousel M.R."/>
            <person name="Reif K.E."/>
            <person name="Taus N.S."/>
            <person name="Ifeonu O.O."/>
            <person name="Silva J.C."/>
            <person name="Suarez C.E."/>
            <person name="Brayton K.A."/>
        </authorList>
    </citation>
    <scope>NUCLEOTIDE SEQUENCE [LARGE SCALE GENOMIC DNA]</scope>
</reference>
<reference evidence="1 2" key="1">
    <citation type="journal article" date="2007" name="PLoS Pathog.">
        <title>Genome sequence of Babesia bovis and comparative analysis of apicomplexan hemoprotozoa.</title>
        <authorList>
            <person name="Brayton K.A."/>
            <person name="Lau A.O.T."/>
            <person name="Herndon D.R."/>
            <person name="Hannick L."/>
            <person name="Kappmeyer L.S."/>
            <person name="Berens S.J."/>
            <person name="Bidwell S.L."/>
            <person name="Brown W.C."/>
            <person name="Crabtree J."/>
            <person name="Fadrosh D."/>
            <person name="Feldblum T."/>
            <person name="Forberger H.A."/>
            <person name="Haas B.J."/>
            <person name="Howell J.M."/>
            <person name="Khouri H."/>
            <person name="Koo H."/>
            <person name="Mann D.J."/>
            <person name="Norimine J."/>
            <person name="Paulsen I.T."/>
            <person name="Radune D."/>
            <person name="Ren Q."/>
            <person name="Smith R.K. Jr."/>
            <person name="Suarez C.E."/>
            <person name="White O."/>
            <person name="Wortman J.R."/>
            <person name="Knowles D.P. Jr."/>
            <person name="McElwain T.F."/>
            <person name="Nene V.M."/>
        </authorList>
    </citation>
    <scope>NUCLEOTIDE SEQUENCE [LARGE SCALE GENOMIC DNA]</scope>
    <source>
        <strain evidence="1">T2Bo</strain>
    </source>
</reference>
<accession>A7AVX3</accession>
<dbReference type="RefSeq" id="XP_001609517.1">
    <property type="nucleotide sequence ID" value="XM_001609467.1"/>
</dbReference>
<evidence type="ECO:0000313" key="2">
    <source>
        <dbReference type="Proteomes" id="UP000002173"/>
    </source>
</evidence>
<dbReference type="VEuPathDB" id="PiroplasmaDB:BBOV_IV003530"/>
<keyword evidence="2" id="KW-1185">Reference proteome</keyword>
<name>A7AVX3_BABBO</name>
<dbReference type="EMBL" id="AAXT01000004">
    <property type="protein sequence ID" value="EDO05949.1"/>
    <property type="molecule type" value="Genomic_DNA"/>
</dbReference>
<sequence>MEHHYQMIQNAPNINITVRHNFPTDIMGHSGWLLMSTLAVLLVLVNTSQLGCIVLDLSKVDFDPPIKVVHGTFRNGGIYTFLDTESVHPQAIVFGKHLVDIPSNQATRPGHMKIHIYMKYGKPMIGITYMYTRSKVKWRTKFLVFSEGEYKLAPMQYKFLFVNGPISVPYDFDDMECHPFIKKSRIRPYANGTMLSSSKYRYVKKRLVIHRLPTLLNDEIIISPFTWINKSFNSIGKKVSISSHSQKIFVPESGGYIYLYFGYQGRSRHTVNIPPIVDGIFNRRSIMGYTYKFSTLGDKSPGSFLLKIVIDISKTTHDLSEVVILYNLAMGDWIYTQYVLIEKLYSIHLTVRVVNSALNCTIYETGENEFISHVETFINRKQGCQFIVVNLLKIQKRGENFSINYGISKIFNVIYHENDIIYYDLSKYWIDPYMEMLNNIAIAPKFAKPDDIGILMNRLMRNT</sequence>
<dbReference type="AlphaFoldDB" id="A7AVX3"/>
<comment type="caution">
    <text evidence="1">The sequence shown here is derived from an EMBL/GenBank/DDBJ whole genome shotgun (WGS) entry which is preliminary data.</text>
</comment>
<dbReference type="GeneID" id="5477736"/>
<gene>
    <name evidence="1" type="ORF">BBOV_IV003530</name>
</gene>
<organism evidence="1 2">
    <name type="scientific">Babesia bovis</name>
    <dbReference type="NCBI Taxonomy" id="5865"/>
    <lineage>
        <taxon>Eukaryota</taxon>
        <taxon>Sar</taxon>
        <taxon>Alveolata</taxon>
        <taxon>Apicomplexa</taxon>
        <taxon>Aconoidasida</taxon>
        <taxon>Piroplasmida</taxon>
        <taxon>Babesiidae</taxon>
        <taxon>Babesia</taxon>
    </lineage>
</organism>
<evidence type="ECO:0000313" key="1">
    <source>
        <dbReference type="EMBL" id="EDO05949.1"/>
    </source>
</evidence>
<dbReference type="InParanoid" id="A7AVX3"/>